<dbReference type="Pfam" id="PF00291">
    <property type="entry name" value="PALP"/>
    <property type="match status" value="1"/>
</dbReference>
<dbReference type="Proteomes" id="UP000284676">
    <property type="component" value="Unassembled WGS sequence"/>
</dbReference>
<dbReference type="EC" id="2.5.1.47" evidence="3"/>
<dbReference type="InterPro" id="IPR005856">
    <property type="entry name" value="Cys_synth"/>
</dbReference>
<dbReference type="GeneID" id="62763402"/>
<accession>A0A414Q2C0</accession>
<dbReference type="NCBIfam" id="TIGR01139">
    <property type="entry name" value="cysK"/>
    <property type="match status" value="1"/>
</dbReference>
<protein>
    <recommendedName>
        <fullName evidence="3">cysteine synthase</fullName>
        <ecNumber evidence="3">2.5.1.47</ecNumber>
    </recommendedName>
</protein>
<evidence type="ECO:0000256" key="5">
    <source>
        <dbReference type="ARBA" id="ARBA00022679"/>
    </source>
</evidence>
<feature type="modified residue" description="N6-(pyridoxal phosphate)lysine" evidence="9">
    <location>
        <position position="42"/>
    </location>
</feature>
<organism evidence="11 12">
    <name type="scientific">Fusobacterium mortiferum</name>
    <dbReference type="NCBI Taxonomy" id="850"/>
    <lineage>
        <taxon>Bacteria</taxon>
        <taxon>Fusobacteriati</taxon>
        <taxon>Fusobacteriota</taxon>
        <taxon>Fusobacteriia</taxon>
        <taxon>Fusobacteriales</taxon>
        <taxon>Fusobacteriaceae</taxon>
        <taxon>Fusobacterium</taxon>
    </lineage>
</organism>
<evidence type="ECO:0000256" key="8">
    <source>
        <dbReference type="ARBA" id="ARBA00047931"/>
    </source>
</evidence>
<dbReference type="PANTHER" id="PTHR10314">
    <property type="entry name" value="CYSTATHIONINE BETA-SYNTHASE"/>
    <property type="match status" value="1"/>
</dbReference>
<keyword evidence="4" id="KW-0028">Amino-acid biosynthesis</keyword>
<evidence type="ECO:0000256" key="4">
    <source>
        <dbReference type="ARBA" id="ARBA00022605"/>
    </source>
</evidence>
<proteinExistence type="inferred from homology"/>
<evidence type="ECO:0000256" key="9">
    <source>
        <dbReference type="PIRSR" id="PIRSR605856-51"/>
    </source>
</evidence>
<reference evidence="11 12" key="1">
    <citation type="submission" date="2018-08" db="EMBL/GenBank/DDBJ databases">
        <title>A genome reference for cultivated species of the human gut microbiota.</title>
        <authorList>
            <person name="Zou Y."/>
            <person name="Xue W."/>
            <person name="Luo G."/>
        </authorList>
    </citation>
    <scope>NUCLEOTIDE SEQUENCE [LARGE SCALE GENOMIC DNA]</scope>
    <source>
        <strain evidence="11 12">AM25-1</strain>
    </source>
</reference>
<keyword evidence="6 9" id="KW-0663">Pyridoxal phosphate</keyword>
<dbReference type="InterPro" id="IPR036052">
    <property type="entry name" value="TrpB-like_PALP_sf"/>
</dbReference>
<dbReference type="SUPFAM" id="SSF53686">
    <property type="entry name" value="Tryptophan synthase beta subunit-like PLP-dependent enzymes"/>
    <property type="match status" value="1"/>
</dbReference>
<dbReference type="GO" id="GO:0004124">
    <property type="term" value="F:cysteine synthase activity"/>
    <property type="evidence" value="ECO:0007669"/>
    <property type="project" value="UniProtKB-EC"/>
</dbReference>
<dbReference type="CDD" id="cd01561">
    <property type="entry name" value="CBS_like"/>
    <property type="match status" value="1"/>
</dbReference>
<dbReference type="EMBL" id="QRHL01000001">
    <property type="protein sequence ID" value="RHF74951.1"/>
    <property type="molecule type" value="Genomic_DNA"/>
</dbReference>
<dbReference type="InterPro" id="IPR001926">
    <property type="entry name" value="TrpB-like_PALP"/>
</dbReference>
<sequence length="305" mass="33336">MIKNSILDLIGNTPMLKINNLNTYGNNIFLKLEGYNPSRSTKDRIVLEMIEDAEKKGIIKDSTTIMEATSGNTGISLAMICAIKKYPLKIVMPDTMSIERIQLMKAYGAEVILTPGILGMKACLEKLEELKNNIKDVFIPNQFDNINNPKAHYKTTANEILKDLNYKLDIFFCGTGTGGSFSGISKKLKEVLPNIKTFPVEPLNSPLLSKGYIGNHKIQGMGMSTGKIPSVYDKTLADNIFTASCESAFDITKTLALKEGILAGISTGAVLSCALEFSKNNPNKNLNIVILSTDSGEKYLSSSVF</sequence>
<evidence type="ECO:0000313" key="11">
    <source>
        <dbReference type="EMBL" id="RHF74951.1"/>
    </source>
</evidence>
<gene>
    <name evidence="11" type="primary">cysK</name>
    <name evidence="11" type="ORF">DW663_00750</name>
</gene>
<dbReference type="FunFam" id="3.40.50.1100:FF:000006">
    <property type="entry name" value="Cysteine synthase"/>
    <property type="match status" value="1"/>
</dbReference>
<feature type="domain" description="Tryptophan synthase beta chain-like PALP" evidence="10">
    <location>
        <begin position="7"/>
        <end position="294"/>
    </location>
</feature>
<name>A0A414Q2C0_FUSMR</name>
<evidence type="ECO:0000256" key="2">
    <source>
        <dbReference type="ARBA" id="ARBA00007103"/>
    </source>
</evidence>
<dbReference type="NCBIfam" id="TIGR01136">
    <property type="entry name" value="cysKM"/>
    <property type="match status" value="1"/>
</dbReference>
<evidence type="ECO:0000256" key="1">
    <source>
        <dbReference type="ARBA" id="ARBA00001933"/>
    </source>
</evidence>
<dbReference type="InterPro" id="IPR050214">
    <property type="entry name" value="Cys_Synth/Cystath_Beta-Synth"/>
</dbReference>
<dbReference type="AlphaFoldDB" id="A0A414Q2C0"/>
<evidence type="ECO:0000313" key="12">
    <source>
        <dbReference type="Proteomes" id="UP000284676"/>
    </source>
</evidence>
<evidence type="ECO:0000256" key="3">
    <source>
        <dbReference type="ARBA" id="ARBA00012681"/>
    </source>
</evidence>
<evidence type="ECO:0000259" key="10">
    <source>
        <dbReference type="Pfam" id="PF00291"/>
    </source>
</evidence>
<comment type="caution">
    <text evidence="11">The sequence shown here is derived from an EMBL/GenBank/DDBJ whole genome shotgun (WGS) entry which is preliminary data.</text>
</comment>
<comment type="cofactor">
    <cofactor evidence="1 9">
        <name>pyridoxal 5'-phosphate</name>
        <dbReference type="ChEBI" id="CHEBI:597326"/>
    </cofactor>
</comment>
<dbReference type="GO" id="GO:0006535">
    <property type="term" value="P:cysteine biosynthetic process from serine"/>
    <property type="evidence" value="ECO:0007669"/>
    <property type="project" value="InterPro"/>
</dbReference>
<keyword evidence="5 11" id="KW-0808">Transferase</keyword>
<comment type="catalytic activity">
    <reaction evidence="8">
        <text>O-acetyl-L-serine + hydrogen sulfide = L-cysteine + acetate</text>
        <dbReference type="Rhea" id="RHEA:14829"/>
        <dbReference type="ChEBI" id="CHEBI:29919"/>
        <dbReference type="ChEBI" id="CHEBI:30089"/>
        <dbReference type="ChEBI" id="CHEBI:35235"/>
        <dbReference type="ChEBI" id="CHEBI:58340"/>
        <dbReference type="EC" id="2.5.1.47"/>
    </reaction>
</comment>
<keyword evidence="7" id="KW-0198">Cysteine biosynthesis</keyword>
<evidence type="ECO:0000256" key="6">
    <source>
        <dbReference type="ARBA" id="ARBA00022898"/>
    </source>
</evidence>
<dbReference type="RefSeq" id="WP_005884662.1">
    <property type="nucleotide sequence ID" value="NZ_CABMMQ010000001.1"/>
</dbReference>
<dbReference type="Gene3D" id="3.40.50.1100">
    <property type="match status" value="2"/>
</dbReference>
<comment type="similarity">
    <text evidence="2">Belongs to the cysteine synthase/cystathionine beta-synthase family.</text>
</comment>
<evidence type="ECO:0000256" key="7">
    <source>
        <dbReference type="ARBA" id="ARBA00023192"/>
    </source>
</evidence>
<dbReference type="InterPro" id="IPR005859">
    <property type="entry name" value="CysK"/>
</dbReference>